<feature type="chain" id="PRO_5039051884" evidence="1">
    <location>
        <begin position="20"/>
        <end position="280"/>
    </location>
</feature>
<evidence type="ECO:0000259" key="3">
    <source>
        <dbReference type="Pfam" id="PF13739"/>
    </source>
</evidence>
<dbReference type="Proteomes" id="UP000824108">
    <property type="component" value="Unassembled WGS sequence"/>
</dbReference>
<dbReference type="Gene3D" id="3.30.565.40">
    <property type="entry name" value="Fervidobacterium nodosum Rt17-B1 like"/>
    <property type="match status" value="1"/>
</dbReference>
<reference evidence="4" key="2">
    <citation type="submission" date="2021-04" db="EMBL/GenBank/DDBJ databases">
        <authorList>
            <person name="Gilroy R."/>
        </authorList>
    </citation>
    <scope>NUCLEOTIDE SEQUENCE</scope>
    <source>
        <strain evidence="4">CHK118-2852</strain>
    </source>
</reference>
<evidence type="ECO:0000256" key="1">
    <source>
        <dbReference type="SAM" id="SignalP"/>
    </source>
</evidence>
<reference evidence="4" key="1">
    <citation type="journal article" date="2021" name="PeerJ">
        <title>Extensive microbial diversity within the chicken gut microbiome revealed by metagenomics and culture.</title>
        <authorList>
            <person name="Gilroy R."/>
            <person name="Ravi A."/>
            <person name="Getino M."/>
            <person name="Pursley I."/>
            <person name="Horton D.L."/>
            <person name="Alikhan N.F."/>
            <person name="Baker D."/>
            <person name="Gharbi K."/>
            <person name="Hall N."/>
            <person name="Watson M."/>
            <person name="Adriaenssens E.M."/>
            <person name="Foster-Nyarko E."/>
            <person name="Jarju S."/>
            <person name="Secka A."/>
            <person name="Antonio M."/>
            <person name="Oren A."/>
            <person name="Chaudhuri R.R."/>
            <person name="La Ragione R."/>
            <person name="Hildebrand F."/>
            <person name="Pallen M.J."/>
        </authorList>
    </citation>
    <scope>NUCLEOTIDE SEQUENCE</scope>
    <source>
        <strain evidence="4">CHK118-2852</strain>
    </source>
</reference>
<comment type="caution">
    <text evidence="4">The sequence shown here is derived from an EMBL/GenBank/DDBJ whole genome shotgun (WGS) entry which is preliminary data.</text>
</comment>
<dbReference type="AlphaFoldDB" id="A0A9D2GXU9"/>
<dbReference type="Gene3D" id="3.90.640.20">
    <property type="entry name" value="Heat-shock cognate protein, ATPase"/>
    <property type="match status" value="1"/>
</dbReference>
<dbReference type="InterPro" id="IPR021729">
    <property type="entry name" value="DUF3298"/>
</dbReference>
<evidence type="ECO:0000313" key="5">
    <source>
        <dbReference type="Proteomes" id="UP000824108"/>
    </source>
</evidence>
<dbReference type="EMBL" id="DXAV01000037">
    <property type="protein sequence ID" value="HIZ91364.1"/>
    <property type="molecule type" value="Genomic_DNA"/>
</dbReference>
<feature type="domain" description="Deacetylase PdaC" evidence="3">
    <location>
        <begin position="52"/>
        <end position="166"/>
    </location>
</feature>
<feature type="domain" description="DUF3298" evidence="2">
    <location>
        <begin position="185"/>
        <end position="264"/>
    </location>
</feature>
<evidence type="ECO:0000259" key="2">
    <source>
        <dbReference type="Pfam" id="PF11738"/>
    </source>
</evidence>
<gene>
    <name evidence="4" type="ORF">H9807_04510</name>
</gene>
<name>A0A9D2GXU9_9BACE</name>
<protein>
    <submittedName>
        <fullName evidence="4">DUF3298 and DUF4163 domain-containing protein</fullName>
    </submittedName>
</protein>
<keyword evidence="1" id="KW-0732">Signal</keyword>
<accession>A0A9D2GXU9</accession>
<dbReference type="Pfam" id="PF11738">
    <property type="entry name" value="DUF3298"/>
    <property type="match status" value="1"/>
</dbReference>
<dbReference type="InterPro" id="IPR025303">
    <property type="entry name" value="PdaC"/>
</dbReference>
<dbReference type="PROSITE" id="PS51257">
    <property type="entry name" value="PROKAR_LIPOPROTEIN"/>
    <property type="match status" value="1"/>
</dbReference>
<sequence>MKKHSVILFVILLATSCFFFSCNNIVNQHTGNFIFDSIQVNQKAHLFGDTTKPACNITVNFTYATKASDEQMKDSVNKYFLSMSFGDKYMEMTPEAVPDKYAESYIENYRKDLEPMYIQESVEDSASIGGWYSYYKGIEGHVQQYQGNLLVYRVDYNEYTGGAHGVYMTSYLNLRLDTLTPIRLDDLFVPTYKDALTDLLWNQLMADNQVTTHEELEDMGYTSTGELAPTENFFLSSDGITFHYNIYEIAPYVMGAIQIKLPYDAVRHLLNENTIISQIN</sequence>
<feature type="signal peptide" evidence="1">
    <location>
        <begin position="1"/>
        <end position="19"/>
    </location>
</feature>
<organism evidence="4 5">
    <name type="scientific">Candidatus Bacteroides merdavium</name>
    <dbReference type="NCBI Taxonomy" id="2838472"/>
    <lineage>
        <taxon>Bacteria</taxon>
        <taxon>Pseudomonadati</taxon>
        <taxon>Bacteroidota</taxon>
        <taxon>Bacteroidia</taxon>
        <taxon>Bacteroidales</taxon>
        <taxon>Bacteroidaceae</taxon>
        <taxon>Bacteroides</taxon>
    </lineage>
</organism>
<evidence type="ECO:0000313" key="4">
    <source>
        <dbReference type="EMBL" id="HIZ91364.1"/>
    </source>
</evidence>
<dbReference type="Pfam" id="PF13739">
    <property type="entry name" value="PdaC"/>
    <property type="match status" value="1"/>
</dbReference>
<dbReference type="InterPro" id="IPR037126">
    <property type="entry name" value="PdaC/RsiV-like_sf"/>
</dbReference>
<proteinExistence type="predicted"/>